<dbReference type="AlphaFoldDB" id="A0A4P9WN92"/>
<proteinExistence type="predicted"/>
<gene>
    <name evidence="1" type="ORF">BDK51DRAFT_50741</name>
</gene>
<dbReference type="EMBL" id="KZ994201">
    <property type="protein sequence ID" value="RKO93533.1"/>
    <property type="molecule type" value="Genomic_DNA"/>
</dbReference>
<evidence type="ECO:0000313" key="1">
    <source>
        <dbReference type="EMBL" id="RKO93533.1"/>
    </source>
</evidence>
<keyword evidence="2" id="KW-1185">Reference proteome</keyword>
<dbReference type="Proteomes" id="UP000269721">
    <property type="component" value="Unassembled WGS sequence"/>
</dbReference>
<evidence type="ECO:0000313" key="2">
    <source>
        <dbReference type="Proteomes" id="UP000269721"/>
    </source>
</evidence>
<sequence length="254" mass="28655">MFRSDSYHKDCVLLKGVKNPYRDIKFFMITFCLPLTYKYVLIWDQNIDASHLRPSIGSTLIDYHNNGNDCRWTITTEWKGQSVNRLCSPSLPRTSSAFTPTLKCMFYWSQQLHDGHHNSLEAQGHAGWRFLVVIVDNIVHILHCTAHSGQGAKYLANYHNLRVASMWSAEKVMSFIKLDGLIRKKNLNPIFIAEPVPSVGAINLTNSLYHLNYSQALAVKASVHSPLGFPLVQGQELSTASRGTGFRETGSRSN</sequence>
<reference evidence="2" key="1">
    <citation type="journal article" date="2018" name="Nat. Microbiol.">
        <title>Leveraging single-cell genomics to expand the fungal tree of life.</title>
        <authorList>
            <person name="Ahrendt S.R."/>
            <person name="Quandt C.A."/>
            <person name="Ciobanu D."/>
            <person name="Clum A."/>
            <person name="Salamov A."/>
            <person name="Andreopoulos B."/>
            <person name="Cheng J.F."/>
            <person name="Woyke T."/>
            <person name="Pelin A."/>
            <person name="Henrissat B."/>
            <person name="Reynolds N.K."/>
            <person name="Benny G.L."/>
            <person name="Smith M.E."/>
            <person name="James T.Y."/>
            <person name="Grigoriev I.V."/>
        </authorList>
    </citation>
    <scope>NUCLEOTIDE SEQUENCE [LARGE SCALE GENOMIC DNA]</scope>
</reference>
<accession>A0A4P9WN92</accession>
<name>A0A4P9WN92_9FUNG</name>
<organism evidence="1 2">
    <name type="scientific">Blyttiomyces helicus</name>
    <dbReference type="NCBI Taxonomy" id="388810"/>
    <lineage>
        <taxon>Eukaryota</taxon>
        <taxon>Fungi</taxon>
        <taxon>Fungi incertae sedis</taxon>
        <taxon>Chytridiomycota</taxon>
        <taxon>Chytridiomycota incertae sedis</taxon>
        <taxon>Chytridiomycetes</taxon>
        <taxon>Chytridiomycetes incertae sedis</taxon>
        <taxon>Blyttiomyces</taxon>
    </lineage>
</organism>
<protein>
    <submittedName>
        <fullName evidence="1">Uncharacterized protein</fullName>
    </submittedName>
</protein>